<proteinExistence type="predicted"/>
<evidence type="ECO:0000313" key="5">
    <source>
        <dbReference type="Proteomes" id="UP000286186"/>
    </source>
</evidence>
<dbReference type="SUPFAM" id="SSF47413">
    <property type="entry name" value="lambda repressor-like DNA-binding domains"/>
    <property type="match status" value="1"/>
</dbReference>
<protein>
    <submittedName>
        <fullName evidence="2">XRE family transcriptional regulator</fullName>
    </submittedName>
</protein>
<keyword evidence="4" id="KW-1185">Reference proteome</keyword>
<name>A0A413R695_9FIRM</name>
<dbReference type="Gene3D" id="1.10.260.40">
    <property type="entry name" value="lambda repressor-like DNA-binding domains"/>
    <property type="match status" value="1"/>
</dbReference>
<dbReference type="AlphaFoldDB" id="A0A413R695"/>
<accession>A0A413R695</accession>
<dbReference type="PROSITE" id="PS50943">
    <property type="entry name" value="HTH_CROC1"/>
    <property type="match status" value="1"/>
</dbReference>
<feature type="domain" description="HTH cro/C1-type" evidence="1">
    <location>
        <begin position="2"/>
        <end position="59"/>
    </location>
</feature>
<evidence type="ECO:0000259" key="1">
    <source>
        <dbReference type="PROSITE" id="PS50943"/>
    </source>
</evidence>
<dbReference type="SMART" id="SM00530">
    <property type="entry name" value="HTH_XRE"/>
    <property type="match status" value="1"/>
</dbReference>
<evidence type="ECO:0000313" key="4">
    <source>
        <dbReference type="Proteomes" id="UP000284779"/>
    </source>
</evidence>
<dbReference type="Pfam" id="PF13443">
    <property type="entry name" value="HTH_26"/>
    <property type="match status" value="1"/>
</dbReference>
<dbReference type="EMBL" id="QSFD01000009">
    <property type="protein sequence ID" value="RHA17409.1"/>
    <property type="molecule type" value="Genomic_DNA"/>
</dbReference>
<dbReference type="GO" id="GO:0003677">
    <property type="term" value="F:DNA binding"/>
    <property type="evidence" value="ECO:0007669"/>
    <property type="project" value="InterPro"/>
</dbReference>
<reference evidence="4 5" key="1">
    <citation type="submission" date="2018-08" db="EMBL/GenBank/DDBJ databases">
        <title>A genome reference for cultivated species of the human gut microbiota.</title>
        <authorList>
            <person name="Zou Y."/>
            <person name="Xue W."/>
            <person name="Luo G."/>
        </authorList>
    </citation>
    <scope>NUCLEOTIDE SEQUENCE [LARGE SCALE GENOMIC DNA]</scope>
    <source>
        <strain evidence="3 5">AM23-22</strain>
        <strain evidence="2 4">AM44-11BH</strain>
    </source>
</reference>
<dbReference type="Proteomes" id="UP000284779">
    <property type="component" value="Unassembled WGS sequence"/>
</dbReference>
<dbReference type="InterPro" id="IPR010982">
    <property type="entry name" value="Lambda_DNA-bd_dom_sf"/>
</dbReference>
<comment type="caution">
    <text evidence="2">The sequence shown here is derived from an EMBL/GenBank/DDBJ whole genome shotgun (WGS) entry which is preliminary data.</text>
</comment>
<gene>
    <name evidence="3" type="ORF">DW652_03160</name>
    <name evidence="2" type="ORF">DW944_09480</name>
</gene>
<evidence type="ECO:0000313" key="3">
    <source>
        <dbReference type="EMBL" id="RHF90300.1"/>
    </source>
</evidence>
<dbReference type="RefSeq" id="WP_117971104.1">
    <property type="nucleotide sequence ID" value="NZ_CATWJF010000010.1"/>
</dbReference>
<dbReference type="InterPro" id="IPR001387">
    <property type="entry name" value="Cro/C1-type_HTH"/>
</dbReference>
<sequence>MLKEYLQKNNISVYKLSKKSDVPYSTLNDLVNLKLPVENIRAGQLKSIAYALDVEMDELYNLCIYRKKVFSERYNVYGDVLIRQKSFYIVFCQSGKKYTREVMPVKHESTLYIDILAQWKLDEELSKLELEAAYESLHF</sequence>
<dbReference type="CDD" id="cd00093">
    <property type="entry name" value="HTH_XRE"/>
    <property type="match status" value="1"/>
</dbReference>
<evidence type="ECO:0000313" key="2">
    <source>
        <dbReference type="EMBL" id="RHA17409.1"/>
    </source>
</evidence>
<dbReference type="Proteomes" id="UP000286186">
    <property type="component" value="Unassembled WGS sequence"/>
</dbReference>
<dbReference type="EMBL" id="QRHR01000002">
    <property type="protein sequence ID" value="RHF90300.1"/>
    <property type="molecule type" value="Genomic_DNA"/>
</dbReference>
<organism evidence="2 4">
    <name type="scientific">Eubacterium ventriosum</name>
    <dbReference type="NCBI Taxonomy" id="39496"/>
    <lineage>
        <taxon>Bacteria</taxon>
        <taxon>Bacillati</taxon>
        <taxon>Bacillota</taxon>
        <taxon>Clostridia</taxon>
        <taxon>Eubacteriales</taxon>
        <taxon>Eubacteriaceae</taxon>
        <taxon>Eubacterium</taxon>
    </lineage>
</organism>